<dbReference type="EMBL" id="FPAS01000003">
    <property type="protein sequence ID" value="SFT75279.1"/>
    <property type="molecule type" value="Genomic_DNA"/>
</dbReference>
<dbReference type="Gene3D" id="1.20.120.450">
    <property type="entry name" value="dinb family like domain"/>
    <property type="match status" value="1"/>
</dbReference>
<organism evidence="1 2">
    <name type="scientific">Lishizhenia tianjinensis</name>
    <dbReference type="NCBI Taxonomy" id="477690"/>
    <lineage>
        <taxon>Bacteria</taxon>
        <taxon>Pseudomonadati</taxon>
        <taxon>Bacteroidota</taxon>
        <taxon>Flavobacteriia</taxon>
        <taxon>Flavobacteriales</taxon>
        <taxon>Crocinitomicaceae</taxon>
        <taxon>Lishizhenia</taxon>
    </lineage>
</organism>
<dbReference type="AlphaFoldDB" id="A0A1I7AJW8"/>
<evidence type="ECO:0000313" key="2">
    <source>
        <dbReference type="Proteomes" id="UP000236454"/>
    </source>
</evidence>
<gene>
    <name evidence="1" type="ORF">SAMN05216474_2167</name>
</gene>
<dbReference type="OrthoDB" id="893570at2"/>
<sequence>MTSSELIVNEFKRRVFVESYSRIFKCLSMISDEELWFTPNKNTPSIGSLVLHLCGNGKQWIVCGIGSAADHRDRDREFEKHLNIKKSELVFVMENLKVQITEVLHSIKDEDLHQSKQIQGMDENVFSVLVHVLEHFSYHTGQITTLTKIITNKQTGYYQDIGL</sequence>
<proteinExistence type="predicted"/>
<dbReference type="RefSeq" id="WP_090249314.1">
    <property type="nucleotide sequence ID" value="NZ_FPAS01000003.1"/>
</dbReference>
<dbReference type="Pfam" id="PF07609">
    <property type="entry name" value="DUF1572"/>
    <property type="match status" value="1"/>
</dbReference>
<evidence type="ECO:0000313" key="1">
    <source>
        <dbReference type="EMBL" id="SFT75279.1"/>
    </source>
</evidence>
<dbReference type="Proteomes" id="UP000236454">
    <property type="component" value="Unassembled WGS sequence"/>
</dbReference>
<reference evidence="1 2" key="1">
    <citation type="submission" date="2016-10" db="EMBL/GenBank/DDBJ databases">
        <authorList>
            <person name="de Groot N.N."/>
        </authorList>
    </citation>
    <scope>NUCLEOTIDE SEQUENCE [LARGE SCALE GENOMIC DNA]</scope>
    <source>
        <strain evidence="1 2">CGMCC 1.7005</strain>
    </source>
</reference>
<dbReference type="InterPro" id="IPR034660">
    <property type="entry name" value="DinB/YfiT-like"/>
</dbReference>
<name>A0A1I7AJW8_9FLAO</name>
<keyword evidence="2" id="KW-1185">Reference proteome</keyword>
<protein>
    <recommendedName>
        <fullName evidence="3">DinB superfamily protein</fullName>
    </recommendedName>
</protein>
<accession>A0A1I7AJW8</accession>
<evidence type="ECO:0008006" key="3">
    <source>
        <dbReference type="Google" id="ProtNLM"/>
    </source>
</evidence>
<dbReference type="InterPro" id="IPR011466">
    <property type="entry name" value="DUF1572"/>
</dbReference>
<dbReference type="STRING" id="477690.SAMN05216474_2167"/>
<dbReference type="SUPFAM" id="SSF109854">
    <property type="entry name" value="DinB/YfiT-like putative metalloenzymes"/>
    <property type="match status" value="1"/>
</dbReference>